<evidence type="ECO:0000313" key="1">
    <source>
        <dbReference type="EMBL" id="GAJ01133.1"/>
    </source>
</evidence>
<organism evidence="1">
    <name type="scientific">marine sediment metagenome</name>
    <dbReference type="NCBI Taxonomy" id="412755"/>
    <lineage>
        <taxon>unclassified sequences</taxon>
        <taxon>metagenomes</taxon>
        <taxon>ecological metagenomes</taxon>
    </lineage>
</organism>
<gene>
    <name evidence="1" type="ORF">S12H4_31893</name>
</gene>
<dbReference type="AlphaFoldDB" id="X1T710"/>
<comment type="caution">
    <text evidence="1">The sequence shown here is derived from an EMBL/GenBank/DDBJ whole genome shotgun (WGS) entry which is preliminary data.</text>
</comment>
<proteinExistence type="predicted"/>
<sequence>MDPYEDEITGFLLEKENFLLALDIEKHFEKAKDQLHRQLWEKLCANVEGRLPEESWSVELDEFSGESSVARGYFGMSILPPDQTAQFYLMFRVEQHAGPTYLPLYGGVTWTEVPGISAAGNLISSFQSQLKEDGFTRSNEKWPGWRYIRGLSSRNDFLREYIERGDDLIEEIIGQLGMMVERHSAELIKTNKYIQERI</sequence>
<name>X1T710_9ZZZZ</name>
<reference evidence="1" key="1">
    <citation type="journal article" date="2014" name="Front. Microbiol.">
        <title>High frequency of phylogenetically diverse reductive dehalogenase-homologous genes in deep subseafloor sedimentary metagenomes.</title>
        <authorList>
            <person name="Kawai M."/>
            <person name="Futagami T."/>
            <person name="Toyoda A."/>
            <person name="Takaki Y."/>
            <person name="Nishi S."/>
            <person name="Hori S."/>
            <person name="Arai W."/>
            <person name="Tsubouchi T."/>
            <person name="Morono Y."/>
            <person name="Uchiyama I."/>
            <person name="Ito T."/>
            <person name="Fujiyama A."/>
            <person name="Inagaki F."/>
            <person name="Takami H."/>
        </authorList>
    </citation>
    <scope>NUCLEOTIDE SEQUENCE</scope>
    <source>
        <strain evidence="1">Expedition CK06-06</strain>
    </source>
</reference>
<accession>X1T710</accession>
<protein>
    <submittedName>
        <fullName evidence="1">Uncharacterized protein</fullName>
    </submittedName>
</protein>
<dbReference type="EMBL" id="BARW01018656">
    <property type="protein sequence ID" value="GAJ01133.1"/>
    <property type="molecule type" value="Genomic_DNA"/>
</dbReference>